<protein>
    <submittedName>
        <fullName evidence="1">Uncharacterized protein</fullName>
    </submittedName>
</protein>
<dbReference type="Proteomes" id="UP000887013">
    <property type="component" value="Unassembled WGS sequence"/>
</dbReference>
<sequence>MCKSISAYKKQDRKIRATKFLIRARTHRSCGISTSIQGFSLLPHLRGFVFQMARCISMAEISAEVVAKDFYTGWVSRFGPPLKLTTEQGTHHLNLRPYRSS</sequence>
<dbReference type="EMBL" id="BMAW01043213">
    <property type="protein sequence ID" value="GFS38173.1"/>
    <property type="molecule type" value="Genomic_DNA"/>
</dbReference>
<proteinExistence type="predicted"/>
<gene>
    <name evidence="1" type="ORF">NPIL_545381</name>
</gene>
<evidence type="ECO:0000313" key="2">
    <source>
        <dbReference type="Proteomes" id="UP000887013"/>
    </source>
</evidence>
<comment type="caution">
    <text evidence="1">The sequence shown here is derived from an EMBL/GenBank/DDBJ whole genome shotgun (WGS) entry which is preliminary data.</text>
</comment>
<accession>A0A8X6IAN2</accession>
<reference evidence="1" key="1">
    <citation type="submission" date="2020-08" db="EMBL/GenBank/DDBJ databases">
        <title>Multicomponent nature underlies the extraordinary mechanical properties of spider dragline silk.</title>
        <authorList>
            <person name="Kono N."/>
            <person name="Nakamura H."/>
            <person name="Mori M."/>
            <person name="Yoshida Y."/>
            <person name="Ohtoshi R."/>
            <person name="Malay A.D."/>
            <person name="Moran D.A.P."/>
            <person name="Tomita M."/>
            <person name="Numata K."/>
            <person name="Arakawa K."/>
        </authorList>
    </citation>
    <scope>NUCLEOTIDE SEQUENCE</scope>
</reference>
<name>A0A8X6IAN2_NEPPI</name>
<dbReference type="AlphaFoldDB" id="A0A8X6IAN2"/>
<organism evidence="1 2">
    <name type="scientific">Nephila pilipes</name>
    <name type="common">Giant wood spider</name>
    <name type="synonym">Nephila maculata</name>
    <dbReference type="NCBI Taxonomy" id="299642"/>
    <lineage>
        <taxon>Eukaryota</taxon>
        <taxon>Metazoa</taxon>
        <taxon>Ecdysozoa</taxon>
        <taxon>Arthropoda</taxon>
        <taxon>Chelicerata</taxon>
        <taxon>Arachnida</taxon>
        <taxon>Araneae</taxon>
        <taxon>Araneomorphae</taxon>
        <taxon>Entelegynae</taxon>
        <taxon>Araneoidea</taxon>
        <taxon>Nephilidae</taxon>
        <taxon>Nephila</taxon>
    </lineage>
</organism>
<evidence type="ECO:0000313" key="1">
    <source>
        <dbReference type="EMBL" id="GFS38173.1"/>
    </source>
</evidence>
<keyword evidence="2" id="KW-1185">Reference proteome</keyword>